<name>A0A4Y5Z6C3_9GAMM</name>
<proteinExistence type="predicted"/>
<accession>A0A4Y5Z6C3</accession>
<dbReference type="RefSeq" id="WP_139982870.1">
    <property type="nucleotide sequence ID" value="NZ_CP041046.1"/>
</dbReference>
<gene>
    <name evidence="1" type="ORF">FIV34_11565</name>
</gene>
<sequence>MTMGGDAGHDLGGFIEASEADYYEQVVRRHFRGDGCIVDAGCFIGASTKALIRGLDACDPQHDAELPIIAIDRFTASDHYVVDFLAQMGADVRFGESFLPEFLRNLGQQALRVEIRAGDLVQVGRIERTIELAVIDLAKTPALNGFVLQRWVPQMVPGHSLIIQQDFYSPTQPWIAHSMAGLLDYVSLEHDKVGESAVFRLERPIPANVLREATLGWDRRDALPRLDRMIELLGTRVSAPLRLMRALAFHGLGHNAKARSLLEEELAQPTAPSDQKWEKWLSAAVVAVMPEAFEFNAVLGQLYWRHGAQRLGHA</sequence>
<dbReference type="KEGG" id="lpy:FIV34_11565"/>
<reference evidence="1 2" key="1">
    <citation type="submission" date="2019-06" db="EMBL/GenBank/DDBJ databases">
        <title>A complete genome sequence for Luteibacter pinisoli MAH-14.</title>
        <authorList>
            <person name="Baltrus D.A."/>
        </authorList>
    </citation>
    <scope>NUCLEOTIDE SEQUENCE [LARGE SCALE GENOMIC DNA]</scope>
    <source>
        <strain evidence="1 2">MAH-14</strain>
    </source>
</reference>
<dbReference type="OrthoDB" id="7107937at2"/>
<dbReference type="AlphaFoldDB" id="A0A4Y5Z6C3"/>
<evidence type="ECO:0000313" key="2">
    <source>
        <dbReference type="Proteomes" id="UP000316093"/>
    </source>
</evidence>
<organism evidence="1 2">
    <name type="scientific">Luteibacter pinisoli</name>
    <dbReference type="NCBI Taxonomy" id="2589080"/>
    <lineage>
        <taxon>Bacteria</taxon>
        <taxon>Pseudomonadati</taxon>
        <taxon>Pseudomonadota</taxon>
        <taxon>Gammaproteobacteria</taxon>
        <taxon>Lysobacterales</taxon>
        <taxon>Rhodanobacteraceae</taxon>
        <taxon>Luteibacter</taxon>
    </lineage>
</organism>
<dbReference type="EMBL" id="CP041046">
    <property type="protein sequence ID" value="QDE39798.1"/>
    <property type="molecule type" value="Genomic_DNA"/>
</dbReference>
<dbReference type="Proteomes" id="UP000316093">
    <property type="component" value="Chromosome"/>
</dbReference>
<protein>
    <submittedName>
        <fullName evidence="1">Uncharacterized protein</fullName>
    </submittedName>
</protein>
<keyword evidence="2" id="KW-1185">Reference proteome</keyword>
<evidence type="ECO:0000313" key="1">
    <source>
        <dbReference type="EMBL" id="QDE39798.1"/>
    </source>
</evidence>